<name>A0A3B6VG45_BRAHW</name>
<dbReference type="SUPFAM" id="SSF161070">
    <property type="entry name" value="SNF-like"/>
    <property type="match status" value="1"/>
</dbReference>
<dbReference type="Pfam" id="PF00209">
    <property type="entry name" value="SNF"/>
    <property type="match status" value="2"/>
</dbReference>
<dbReference type="KEGG" id="bhy:BHWA1_01462"/>
<feature type="transmembrane region" description="Helical" evidence="7">
    <location>
        <begin position="260"/>
        <end position="285"/>
    </location>
</feature>
<evidence type="ECO:0000256" key="4">
    <source>
        <dbReference type="ARBA" id="ARBA00022989"/>
    </source>
</evidence>
<dbReference type="NCBIfam" id="NF037979">
    <property type="entry name" value="Na_transp"/>
    <property type="match status" value="1"/>
</dbReference>
<dbReference type="PROSITE" id="PS50267">
    <property type="entry name" value="NA_NEUROTRAN_SYMP_3"/>
    <property type="match status" value="1"/>
</dbReference>
<sequence>MSHHHHRGQWGTRAGFILAAIGSAVGLGNIWRFPYMVASNGGGAFMIVFLLAMLTAGIPIMILEFSIGHKTHKSAPGALKALNPSWEWLGWLQVFTCFAIVIYYSVIIAWSLSYGLFSIQGLKWGADTAGFFTKEYLKLQDGFSLSNFNIGVAIPLIIVWVIILVSVIGGVKDGIEKANKIFMPLLAILVVIILIRGVTLPGALAGLDYMFKPDFSKLTNPKIWIDAYGQVFYSMSVAFGIMITYSSYLPDDSDIANNAFMTGFADTSFSLFAGITVFSIIGYMAHTQGKPVAEVAGSGGIGLAFMVFPEAINSLPGLNGLFGVVFFLVLSFAGLTSAISLAEVVISSFIDKFHFNRKKVSIVIIIIQGAISMVYATGSGLSILDIVDAFINNYNIVVSGLIEIILVAWVYKLGSFKETINTVSEFTVGNWWDFCLKFLTPVFLAIMLSLKLINDFKTPYGGYPTWALFALGWSMPVIAFIAGILLAKFKDRQPDIPHQTK</sequence>
<dbReference type="CDD" id="cd10334">
    <property type="entry name" value="SLC6sbd_u1"/>
    <property type="match status" value="1"/>
</dbReference>
<proteinExistence type="inferred from homology"/>
<keyword evidence="6" id="KW-0769">Symport</keyword>
<dbReference type="Proteomes" id="UP000001803">
    <property type="component" value="Chromosome"/>
</dbReference>
<feature type="transmembrane region" description="Helical" evidence="7">
    <location>
        <begin position="148"/>
        <end position="169"/>
    </location>
</feature>
<evidence type="ECO:0000256" key="5">
    <source>
        <dbReference type="ARBA" id="ARBA00023136"/>
    </source>
</evidence>
<dbReference type="AlphaFoldDB" id="A0A3B6VG45"/>
<evidence type="ECO:0000256" key="2">
    <source>
        <dbReference type="ARBA" id="ARBA00022448"/>
    </source>
</evidence>
<comment type="similarity">
    <text evidence="6">Belongs to the sodium:neurotransmitter symporter (SNF) (TC 2.A.22) family.</text>
</comment>
<dbReference type="InterPro" id="IPR000175">
    <property type="entry name" value="Na/ntran_symport"/>
</dbReference>
<feature type="transmembrane region" description="Helical" evidence="7">
    <location>
        <begin position="12"/>
        <end position="31"/>
    </location>
</feature>
<keyword evidence="9" id="KW-1185">Reference proteome</keyword>
<dbReference type="PANTHER" id="PTHR42948">
    <property type="entry name" value="TRANSPORTER"/>
    <property type="match status" value="1"/>
</dbReference>
<feature type="transmembrane region" description="Helical" evidence="7">
    <location>
        <begin position="324"/>
        <end position="350"/>
    </location>
</feature>
<dbReference type="InterPro" id="IPR037272">
    <property type="entry name" value="SNS_sf"/>
</dbReference>
<dbReference type="GO" id="GO:0016020">
    <property type="term" value="C:membrane"/>
    <property type="evidence" value="ECO:0007669"/>
    <property type="project" value="UniProtKB-SubCell"/>
</dbReference>
<dbReference type="PRINTS" id="PR00176">
    <property type="entry name" value="NANEUSMPORT"/>
</dbReference>
<comment type="subcellular location">
    <subcellularLocation>
        <location evidence="1">Membrane</location>
        <topology evidence="1">Multi-pass membrane protein</topology>
    </subcellularLocation>
</comment>
<evidence type="ECO:0000313" key="8">
    <source>
        <dbReference type="EMBL" id="ACN83934.1"/>
    </source>
</evidence>
<dbReference type="RefSeq" id="WP_012670976.1">
    <property type="nucleotide sequence ID" value="NC_012225.1"/>
</dbReference>
<evidence type="ECO:0000313" key="9">
    <source>
        <dbReference type="Proteomes" id="UP000001803"/>
    </source>
</evidence>
<organism evidence="8 9">
    <name type="scientific">Brachyspira hyodysenteriae (strain ATCC 49526 / WA1)</name>
    <dbReference type="NCBI Taxonomy" id="565034"/>
    <lineage>
        <taxon>Bacteria</taxon>
        <taxon>Pseudomonadati</taxon>
        <taxon>Spirochaetota</taxon>
        <taxon>Spirochaetia</taxon>
        <taxon>Brachyspirales</taxon>
        <taxon>Brachyspiraceae</taxon>
        <taxon>Brachyspira</taxon>
    </lineage>
</organism>
<reference evidence="8 9" key="1">
    <citation type="journal article" date="2009" name="PLoS ONE">
        <title>Genome sequence of the pathogenic intestinal spirochete Brachyspira hyodysenteriae reveals adaptations to its lifestyle in the porcine large intestine.</title>
        <authorList>
            <person name="Bellgard M.I."/>
            <person name="Wanchanthuek P."/>
            <person name="La T."/>
            <person name="Ryan K."/>
            <person name="Moolhuijzen P."/>
            <person name="Albertyn Z."/>
            <person name="Shaban B."/>
            <person name="Motro Y."/>
            <person name="Dunn D.S."/>
            <person name="Schibeci D."/>
            <person name="Hunter A."/>
            <person name="Barrero R."/>
            <person name="Phillips N.D."/>
            <person name="Hampson D.J."/>
        </authorList>
    </citation>
    <scope>NUCLEOTIDE SEQUENCE [LARGE SCALE GENOMIC DNA]</scope>
    <source>
        <strain evidence="9">ATCC 49526 / WA1</strain>
    </source>
</reference>
<dbReference type="PANTHER" id="PTHR42948:SF1">
    <property type="entry name" value="TRANSPORTER"/>
    <property type="match status" value="1"/>
</dbReference>
<protein>
    <recommendedName>
        <fullName evidence="6">Transporter</fullName>
    </recommendedName>
</protein>
<feature type="transmembrane region" description="Helical" evidence="7">
    <location>
        <begin position="43"/>
        <end position="67"/>
    </location>
</feature>
<evidence type="ECO:0000256" key="3">
    <source>
        <dbReference type="ARBA" id="ARBA00022692"/>
    </source>
</evidence>
<feature type="transmembrane region" description="Helical" evidence="7">
    <location>
        <begin position="362"/>
        <end position="384"/>
    </location>
</feature>
<keyword evidence="5 7" id="KW-0472">Membrane</keyword>
<feature type="transmembrane region" description="Helical" evidence="7">
    <location>
        <begin position="227"/>
        <end position="248"/>
    </location>
</feature>
<feature type="transmembrane region" description="Helical" evidence="7">
    <location>
        <begin position="465"/>
        <end position="487"/>
    </location>
</feature>
<feature type="transmembrane region" description="Helical" evidence="7">
    <location>
        <begin position="181"/>
        <end position="207"/>
    </location>
</feature>
<keyword evidence="2 6" id="KW-0813">Transport</keyword>
<feature type="transmembrane region" description="Helical" evidence="7">
    <location>
        <begin position="396"/>
        <end position="414"/>
    </location>
</feature>
<gene>
    <name evidence="8" type="ordered locus">BHWA1_01462</name>
</gene>
<feature type="transmembrane region" description="Helical" evidence="7">
    <location>
        <begin position="434"/>
        <end position="453"/>
    </location>
</feature>
<keyword evidence="4 7" id="KW-1133">Transmembrane helix</keyword>
<dbReference type="GeneID" id="63962558"/>
<feature type="transmembrane region" description="Helical" evidence="7">
    <location>
        <begin position="88"/>
        <end position="112"/>
    </location>
</feature>
<dbReference type="PROSITE" id="PS00610">
    <property type="entry name" value="NA_NEUROTRAN_SYMP_1"/>
    <property type="match status" value="1"/>
</dbReference>
<dbReference type="EMBL" id="CP001357">
    <property type="protein sequence ID" value="ACN83934.1"/>
    <property type="molecule type" value="Genomic_DNA"/>
</dbReference>
<accession>A0A3B6VG45</accession>
<evidence type="ECO:0000256" key="1">
    <source>
        <dbReference type="ARBA" id="ARBA00004141"/>
    </source>
</evidence>
<evidence type="ECO:0000256" key="7">
    <source>
        <dbReference type="SAM" id="Phobius"/>
    </source>
</evidence>
<dbReference type="GO" id="GO:0015293">
    <property type="term" value="F:symporter activity"/>
    <property type="evidence" value="ECO:0007669"/>
    <property type="project" value="UniProtKB-KW"/>
</dbReference>
<evidence type="ECO:0000256" key="6">
    <source>
        <dbReference type="RuleBase" id="RU003732"/>
    </source>
</evidence>
<keyword evidence="3 6" id="KW-0812">Transmembrane</keyword>